<feature type="compositionally biased region" description="Low complexity" evidence="1">
    <location>
        <begin position="222"/>
        <end position="232"/>
    </location>
</feature>
<accession>A0A4Z2FQ14</accession>
<protein>
    <submittedName>
        <fullName evidence="2">Uncharacterized protein</fullName>
    </submittedName>
</protein>
<evidence type="ECO:0000313" key="3">
    <source>
        <dbReference type="Proteomes" id="UP000314294"/>
    </source>
</evidence>
<feature type="compositionally biased region" description="Acidic residues" evidence="1">
    <location>
        <begin position="191"/>
        <end position="205"/>
    </location>
</feature>
<evidence type="ECO:0000256" key="1">
    <source>
        <dbReference type="SAM" id="MobiDB-lite"/>
    </source>
</evidence>
<feature type="region of interest" description="Disordered" evidence="1">
    <location>
        <begin position="160"/>
        <end position="257"/>
    </location>
</feature>
<organism evidence="2 3">
    <name type="scientific">Liparis tanakae</name>
    <name type="common">Tanaka's snailfish</name>
    <dbReference type="NCBI Taxonomy" id="230148"/>
    <lineage>
        <taxon>Eukaryota</taxon>
        <taxon>Metazoa</taxon>
        <taxon>Chordata</taxon>
        <taxon>Craniata</taxon>
        <taxon>Vertebrata</taxon>
        <taxon>Euteleostomi</taxon>
        <taxon>Actinopterygii</taxon>
        <taxon>Neopterygii</taxon>
        <taxon>Teleostei</taxon>
        <taxon>Neoteleostei</taxon>
        <taxon>Acanthomorphata</taxon>
        <taxon>Eupercaria</taxon>
        <taxon>Perciformes</taxon>
        <taxon>Cottioidei</taxon>
        <taxon>Cottales</taxon>
        <taxon>Liparidae</taxon>
        <taxon>Liparis</taxon>
    </lineage>
</organism>
<comment type="caution">
    <text evidence="2">The sequence shown here is derived from an EMBL/GenBank/DDBJ whole genome shotgun (WGS) entry which is preliminary data.</text>
</comment>
<proteinExistence type="predicted"/>
<evidence type="ECO:0000313" key="2">
    <source>
        <dbReference type="EMBL" id="TNN43239.1"/>
    </source>
</evidence>
<name>A0A4Z2FQ14_9TELE</name>
<feature type="compositionally biased region" description="Basic and acidic residues" evidence="1">
    <location>
        <begin position="169"/>
        <end position="184"/>
    </location>
</feature>
<dbReference type="EMBL" id="SRLO01000980">
    <property type="protein sequence ID" value="TNN43239.1"/>
    <property type="molecule type" value="Genomic_DNA"/>
</dbReference>
<reference evidence="2 3" key="1">
    <citation type="submission" date="2019-03" db="EMBL/GenBank/DDBJ databases">
        <title>First draft genome of Liparis tanakae, snailfish: a comprehensive survey of snailfish specific genes.</title>
        <authorList>
            <person name="Kim W."/>
            <person name="Song I."/>
            <person name="Jeong J.-H."/>
            <person name="Kim D."/>
            <person name="Kim S."/>
            <person name="Ryu S."/>
            <person name="Song J.Y."/>
            <person name="Lee S.K."/>
        </authorList>
    </citation>
    <scope>NUCLEOTIDE SEQUENCE [LARGE SCALE GENOMIC DNA]</scope>
    <source>
        <tissue evidence="2">Muscle</tissue>
    </source>
</reference>
<feature type="compositionally biased region" description="Basic and acidic residues" evidence="1">
    <location>
        <begin position="58"/>
        <end position="70"/>
    </location>
</feature>
<feature type="region of interest" description="Disordered" evidence="1">
    <location>
        <begin position="47"/>
        <end position="80"/>
    </location>
</feature>
<keyword evidence="3" id="KW-1185">Reference proteome</keyword>
<dbReference type="OrthoDB" id="10665776at2759"/>
<sequence length="257" mass="28126">MKMSVSLTLLHIFRKYLMVVYDLWETLASTYGRIVTPQAINLLGEAGGEGAQQPVDGAHQDAAQRNHEEAGDAEEGVGHRHRARVRELLEQVVQNLREEQRLPEHQDVEQLVDVDLLEHGQHGHGVHGRHDGAEQQAGQQVHAGQLGAFDLAHAVDHAADEEGVPQRAHHGEHQDGAHVLREGPDGQEVAGVEDDGGQQVEEEELRVEHGRLLPDGADDAAHQQPDADQQAALGHHAGHPREDVEPCGEETGFRKPN</sequence>
<dbReference type="Proteomes" id="UP000314294">
    <property type="component" value="Unassembled WGS sequence"/>
</dbReference>
<feature type="region of interest" description="Disordered" evidence="1">
    <location>
        <begin position="121"/>
        <end position="140"/>
    </location>
</feature>
<dbReference type="AlphaFoldDB" id="A0A4Z2FQ14"/>
<gene>
    <name evidence="2" type="ORF">EYF80_046565</name>
</gene>